<protein>
    <submittedName>
        <fullName evidence="15">YadA-like family protein</fullName>
    </submittedName>
</protein>
<comment type="similarity">
    <text evidence="3">Belongs to the autotransporter-2 (AT-2) (TC 1.B.40) family.</text>
</comment>
<evidence type="ECO:0000256" key="5">
    <source>
        <dbReference type="ARBA" id="ARBA00022452"/>
    </source>
</evidence>
<evidence type="ECO:0000313" key="16">
    <source>
        <dbReference type="Proteomes" id="UP001229313"/>
    </source>
</evidence>
<feature type="compositionally biased region" description="Basic residues" evidence="11">
    <location>
        <begin position="1"/>
        <end position="13"/>
    </location>
</feature>
<dbReference type="Proteomes" id="UP001229313">
    <property type="component" value="Chromosome"/>
</dbReference>
<feature type="domain" description="Trimeric autotransporter adhesin YadA-like stalk" evidence="14">
    <location>
        <begin position="841"/>
        <end position="882"/>
    </location>
</feature>
<accession>A0ABY9P455</accession>
<name>A0ABY9P455_9GAMM</name>
<evidence type="ECO:0000256" key="7">
    <source>
        <dbReference type="ARBA" id="ARBA00022729"/>
    </source>
</evidence>
<feature type="region of interest" description="Disordered" evidence="11">
    <location>
        <begin position="63"/>
        <end position="82"/>
    </location>
</feature>
<dbReference type="Gene3D" id="3.30.1300.30">
    <property type="entry name" value="GSPII I/J protein-like"/>
    <property type="match status" value="1"/>
</dbReference>
<organism evidence="15 16">
    <name type="scientific">Lysobacter yananisis</name>
    <dbReference type="NCBI Taxonomy" id="1003114"/>
    <lineage>
        <taxon>Bacteria</taxon>
        <taxon>Pseudomonadati</taxon>
        <taxon>Pseudomonadota</taxon>
        <taxon>Gammaproteobacteria</taxon>
        <taxon>Lysobacterales</taxon>
        <taxon>Lysobacteraceae</taxon>
        <taxon>Lysobacter</taxon>
    </lineage>
</organism>
<evidence type="ECO:0000256" key="4">
    <source>
        <dbReference type="ARBA" id="ARBA00022448"/>
    </source>
</evidence>
<keyword evidence="9" id="KW-0472">Membrane</keyword>
<keyword evidence="5" id="KW-1134">Transmembrane beta strand</keyword>
<feature type="domain" description="Trimeric autotransporter adhesin YadA-like head" evidence="13">
    <location>
        <begin position="311"/>
        <end position="329"/>
    </location>
</feature>
<feature type="domain" description="Trimeric autotransporter adhesin YadA-like head" evidence="13">
    <location>
        <begin position="1074"/>
        <end position="1100"/>
    </location>
</feature>
<evidence type="ECO:0000256" key="11">
    <source>
        <dbReference type="SAM" id="MobiDB-lite"/>
    </source>
</evidence>
<feature type="domain" description="Trimeric autotransporter adhesin YadA-like stalk" evidence="14">
    <location>
        <begin position="364"/>
        <end position="391"/>
    </location>
</feature>
<gene>
    <name evidence="15" type="ORF">RDV84_17060</name>
</gene>
<feature type="domain" description="Trimeric autotransporter adhesin YadA-like stalk" evidence="14">
    <location>
        <begin position="1203"/>
        <end position="1235"/>
    </location>
</feature>
<keyword evidence="7" id="KW-0732">Signal</keyword>
<feature type="domain" description="Trimeric autotransporter adhesin YadA-like head" evidence="13">
    <location>
        <begin position="1104"/>
        <end position="1130"/>
    </location>
</feature>
<evidence type="ECO:0000256" key="6">
    <source>
        <dbReference type="ARBA" id="ARBA00022692"/>
    </source>
</evidence>
<dbReference type="SUPFAM" id="SSF101967">
    <property type="entry name" value="Adhesin YadA, collagen-binding domain"/>
    <property type="match status" value="2"/>
</dbReference>
<feature type="domain" description="Trimeric autotransporter adhesin YadA-like C-terminal membrane anchor" evidence="12">
    <location>
        <begin position="1266"/>
        <end position="1326"/>
    </location>
</feature>
<keyword evidence="10" id="KW-0998">Cell outer membrane</keyword>
<dbReference type="Gene3D" id="2.60.40.4050">
    <property type="match status" value="1"/>
</dbReference>
<dbReference type="Pfam" id="PF05662">
    <property type="entry name" value="YadA_stalk"/>
    <property type="match status" value="5"/>
</dbReference>
<dbReference type="Gene3D" id="2.150.10.10">
    <property type="entry name" value="Serralysin-like metalloprotease, C-terminal"/>
    <property type="match status" value="2"/>
</dbReference>
<evidence type="ECO:0000256" key="8">
    <source>
        <dbReference type="ARBA" id="ARBA00022927"/>
    </source>
</evidence>
<feature type="domain" description="Trimeric autotransporter adhesin YadA-like stalk" evidence="14">
    <location>
        <begin position="633"/>
        <end position="672"/>
    </location>
</feature>
<dbReference type="Gene3D" id="6.10.250.2040">
    <property type="match status" value="2"/>
</dbReference>
<evidence type="ECO:0000256" key="10">
    <source>
        <dbReference type="ARBA" id="ARBA00023237"/>
    </source>
</evidence>
<feature type="region of interest" description="Disordered" evidence="11">
    <location>
        <begin position="1"/>
        <end position="22"/>
    </location>
</feature>
<proteinExistence type="inferred from homology"/>
<dbReference type="Pfam" id="PF03895">
    <property type="entry name" value="YadA_anchor"/>
    <property type="match status" value="1"/>
</dbReference>
<keyword evidence="16" id="KW-1185">Reference proteome</keyword>
<evidence type="ECO:0000256" key="2">
    <source>
        <dbReference type="ARBA" id="ARBA00004442"/>
    </source>
</evidence>
<reference evidence="15 16" key="1">
    <citation type="submission" date="2023-08" db="EMBL/GenBank/DDBJ databases">
        <title>The whole genome sequence of Lysobacter yananisis.</title>
        <authorList>
            <person name="Sun H."/>
        </authorList>
    </citation>
    <scope>NUCLEOTIDE SEQUENCE [LARGE SCALE GENOMIC DNA]</scope>
    <source>
        <strain evidence="15 16">SNNU513</strain>
    </source>
</reference>
<comment type="subcellular location">
    <subcellularLocation>
        <location evidence="2">Cell outer membrane</location>
    </subcellularLocation>
    <subcellularLocation>
        <location evidence="1">Cell surface</location>
    </subcellularLocation>
</comment>
<keyword evidence="4" id="KW-0813">Transport</keyword>
<dbReference type="Gene3D" id="1.20.5.2280">
    <property type="match status" value="1"/>
</dbReference>
<evidence type="ECO:0000256" key="1">
    <source>
        <dbReference type="ARBA" id="ARBA00004241"/>
    </source>
</evidence>
<dbReference type="Gene3D" id="1.20.5.170">
    <property type="match status" value="6"/>
</dbReference>
<evidence type="ECO:0000259" key="13">
    <source>
        <dbReference type="Pfam" id="PF05658"/>
    </source>
</evidence>
<dbReference type="Pfam" id="PF05658">
    <property type="entry name" value="YadA_head"/>
    <property type="match status" value="3"/>
</dbReference>
<dbReference type="InterPro" id="IPR045584">
    <property type="entry name" value="Pilin-like"/>
</dbReference>
<evidence type="ECO:0000256" key="9">
    <source>
        <dbReference type="ARBA" id="ARBA00023136"/>
    </source>
</evidence>
<keyword evidence="6" id="KW-0812">Transmembrane</keyword>
<evidence type="ECO:0000259" key="14">
    <source>
        <dbReference type="Pfam" id="PF05662"/>
    </source>
</evidence>
<evidence type="ECO:0000259" key="12">
    <source>
        <dbReference type="Pfam" id="PF03895"/>
    </source>
</evidence>
<evidence type="ECO:0000256" key="3">
    <source>
        <dbReference type="ARBA" id="ARBA00005848"/>
    </source>
</evidence>
<keyword evidence="8" id="KW-0653">Protein transport</keyword>
<feature type="domain" description="Trimeric autotransporter adhesin YadA-like stalk" evidence="14">
    <location>
        <begin position="1148"/>
        <end position="1180"/>
    </location>
</feature>
<dbReference type="InterPro" id="IPR008635">
    <property type="entry name" value="Coiled_stalk_dom"/>
</dbReference>
<sequence length="1326" mass="129681">MTLRQLRHPRHTRAFPATPATPDRRRAAALLRASLLAGCVALALLARPAAAAAPGAADAEATSALGESAPMTGAEESSDSALAEADPFAAPAPLLPLVFDGVPNRDTWRSASAFDGGMVSPMSIIEPPPALNNTLPGLLGYLQNWLLGNDYQSCGLLGTGCLTIDRANFNYSYLSLILNLVQLPNAVDLDGNQPANHLTLIGAVHSDSYIQFQDSNYTGNNNNASCVVIGVACTWRTNAAQNNQVLIGDGSYANGSNTIVMGTNARHQLPTISAAAAGFTGGPDTNYAARLGNSVVIGDNSFGNANRQTILGFGATSTHANSVALGAGSSTAVGAQTGYAAFGLAAPQTSSGEVSIGAAGATRKLSNVAAGSVGTDAVNLAQLQGALATAASDPFAVKYDDAGGSPNLQSVTLQGAGGTTLANVRAGAVNAASTQAINGAQAFAISQSNAQRLGGGAAVAADGTVTAPNYVIAGNGYANVGAALAALDGNAQALDAFAVQYDDDGAGNPDYAAITLRGPAGTGTVLGNLAAGQIAAGSLQAVNGGQVFGIGTGIANLFGAGAAFNAGGTFTAPNYVIGGNAYSNVGSALAALDLGAQNADAFAVQYDDDGAGNPNYAAITLRGPAGTGTTLGNVAAGQIAAASLQAINGSQLFNLGTGIADIFGGGATFNAGGTFTAPNYVIGGNAYTNVGAALSALDSNLSSGNAFAVQYDDDGAGNPNYAAITLRGPAGTGTVVGNVAAGQIAANSLQAINGGQLFNLGTGIANIFGGGAAFNAGGTFTAPNYVIGGNAYTNVGAALSALDNGQSAGNAFAVQYDDDGAGNPDYAAITLRGPAGTGTVIDNVAAGQIAAASLQAVNGGQLFDLGSGVAGLFGGGAAFNAGGAFTAPSYSIGGTAYHDVGAALSALDGNQSASNAFAVQYDDDGSGNPDYAAITLRGPAGTGTVLDNLAAGQIAAGSLQAVNGGQIQTMGDSIAAVFGGGSLFNAGSFGAPNYTVQGAGYSNIGAAFAAVDASLTNLNNRIDNLPPATTPDPRVAIDGTGNASVAAGSRGVAVGASASAGGNRATAIGGDSYAAGANDTAVGGNARVNADGSTAVGANSSIAAGATNAVAVGESASATASGAVALGQGAVADRADSVSVGNASQQRQVVNVAAGTQDNDAVNLAQLKASQSGTVRYDGNPDGSVNTTQVTLNNGGAAVTVRNVRAGTANTDAVNVQQLNDGVNRAINTSNQYTDHWGNQLRRDIGQLDDKASAGVASAMAVAGLPQSYMPGKSMAAIAASSFRGESGFAVGISTISEDGRYVYKLSGNSNSKGDVGVTVGAGIVW</sequence>
<dbReference type="SUPFAM" id="SSF54523">
    <property type="entry name" value="Pili subunits"/>
    <property type="match status" value="1"/>
</dbReference>
<evidence type="ECO:0000313" key="15">
    <source>
        <dbReference type="EMBL" id="WMT01681.1"/>
    </source>
</evidence>
<dbReference type="InterPro" id="IPR008640">
    <property type="entry name" value="Adhesin_Head_dom"/>
</dbReference>
<dbReference type="InterPro" id="IPR011049">
    <property type="entry name" value="Serralysin-like_metalloprot_C"/>
</dbReference>
<dbReference type="EMBL" id="CP133568">
    <property type="protein sequence ID" value="WMT01681.1"/>
    <property type="molecule type" value="Genomic_DNA"/>
</dbReference>
<dbReference type="InterPro" id="IPR005594">
    <property type="entry name" value="YadA_C"/>
</dbReference>
<dbReference type="RefSeq" id="WP_309151015.1">
    <property type="nucleotide sequence ID" value="NZ_CP133568.1"/>
</dbReference>